<name>A0A1H7CS21_9FIRM</name>
<dbReference type="AlphaFoldDB" id="A0A1H7CS21"/>
<dbReference type="PANTHER" id="PTHR42770">
    <property type="entry name" value="AMINO ACID TRANSPORTER-RELATED"/>
    <property type="match status" value="1"/>
</dbReference>
<dbReference type="STRING" id="84035.SAMN05660742_12429"/>
<dbReference type="GO" id="GO:0005886">
    <property type="term" value="C:plasma membrane"/>
    <property type="evidence" value="ECO:0007669"/>
    <property type="project" value="UniProtKB-SubCell"/>
</dbReference>
<dbReference type="PIRSF" id="PIRSF006060">
    <property type="entry name" value="AA_transporter"/>
    <property type="match status" value="1"/>
</dbReference>
<evidence type="ECO:0000313" key="7">
    <source>
        <dbReference type="EMBL" id="SEJ92014.1"/>
    </source>
</evidence>
<gene>
    <name evidence="7" type="ORF">SAMN05660742_12429</name>
</gene>
<dbReference type="Gene3D" id="1.20.1740.10">
    <property type="entry name" value="Amino acid/polyamine transporter I"/>
    <property type="match status" value="1"/>
</dbReference>
<feature type="transmembrane region" description="Helical" evidence="6">
    <location>
        <begin position="146"/>
        <end position="164"/>
    </location>
</feature>
<feature type="transmembrane region" description="Helical" evidence="6">
    <location>
        <begin position="332"/>
        <end position="354"/>
    </location>
</feature>
<feature type="transmembrane region" description="Helical" evidence="6">
    <location>
        <begin position="361"/>
        <end position="377"/>
    </location>
</feature>
<feature type="transmembrane region" description="Helical" evidence="6">
    <location>
        <begin position="7"/>
        <end position="33"/>
    </location>
</feature>
<dbReference type="EMBL" id="FNZK01000024">
    <property type="protein sequence ID" value="SEJ92014.1"/>
    <property type="molecule type" value="Genomic_DNA"/>
</dbReference>
<keyword evidence="2" id="KW-1003">Cell membrane</keyword>
<feature type="transmembrane region" description="Helical" evidence="6">
    <location>
        <begin position="261"/>
        <end position="283"/>
    </location>
</feature>
<evidence type="ECO:0000256" key="6">
    <source>
        <dbReference type="SAM" id="Phobius"/>
    </source>
</evidence>
<keyword evidence="5 6" id="KW-0472">Membrane</keyword>
<sequence>MNKSKGIGLFSLCGLIIGPIIGSAILLLPPIVYDKIGDWAIVAWLVIMILGSVFAYVFIYLSLKSPGNEGVALAVGKMLGPFWQELCSNFLTTAVFFGPMAVLLTAAGFLKNFSFLKMLNSEFIVCILVFICIGLLVSGVKSFARFNLLVTACTVVSLAAGSLYTLVTAADIQLPQTMVSLPDFGYSLLLLFWAIVGWEVIGNYIEDIKNPERTLRKAMTISVIIITGVYLLVALSLQSFLGEHTIIAIMQPLFGSLAVPFLSIVAAGLCISTYLMIVGAVTRMNAKRAENGRLPAYLAQTNRYGSPVNAIFTLTGIHMITLSLLAGDVLTLDSLVACANVFFLANAMIGLAAGFRILDNVKLKFAISILMIAFAGLLSKATLWSMFIFVLVFFVSWKAHQRHKRTRKAEPVYRSDMH</sequence>
<protein>
    <submittedName>
        <fullName evidence="7">Amino acid/polyamine/organocation transporter, APC superfamily (TC 2.A.3)</fullName>
    </submittedName>
</protein>
<evidence type="ECO:0000256" key="3">
    <source>
        <dbReference type="ARBA" id="ARBA00022692"/>
    </source>
</evidence>
<dbReference type="InterPro" id="IPR050367">
    <property type="entry name" value="APC_superfamily"/>
</dbReference>
<keyword evidence="3 6" id="KW-0812">Transmembrane</keyword>
<comment type="subcellular location">
    <subcellularLocation>
        <location evidence="1">Cell membrane</location>
        <topology evidence="1">Multi-pass membrane protein</topology>
    </subcellularLocation>
</comment>
<dbReference type="InterPro" id="IPR002293">
    <property type="entry name" value="AA/rel_permease1"/>
</dbReference>
<proteinExistence type="predicted"/>
<evidence type="ECO:0000256" key="1">
    <source>
        <dbReference type="ARBA" id="ARBA00004651"/>
    </source>
</evidence>
<feature type="transmembrane region" description="Helical" evidence="6">
    <location>
        <begin position="184"/>
        <end position="206"/>
    </location>
</feature>
<evidence type="ECO:0000313" key="8">
    <source>
        <dbReference type="Proteomes" id="UP000199662"/>
    </source>
</evidence>
<feature type="transmembrane region" description="Helical" evidence="6">
    <location>
        <begin position="122"/>
        <end position="139"/>
    </location>
</feature>
<reference evidence="7 8" key="1">
    <citation type="submission" date="2016-10" db="EMBL/GenBank/DDBJ databases">
        <authorList>
            <person name="de Groot N.N."/>
        </authorList>
    </citation>
    <scope>NUCLEOTIDE SEQUENCE [LARGE SCALE GENOMIC DNA]</scope>
    <source>
        <strain evidence="7 8">DSM 2179</strain>
    </source>
</reference>
<feature type="transmembrane region" description="Helical" evidence="6">
    <location>
        <begin position="304"/>
        <end position="326"/>
    </location>
</feature>
<organism evidence="7 8">
    <name type="scientific">Propionispira arboris</name>
    <dbReference type="NCBI Taxonomy" id="84035"/>
    <lineage>
        <taxon>Bacteria</taxon>
        <taxon>Bacillati</taxon>
        <taxon>Bacillota</taxon>
        <taxon>Negativicutes</taxon>
        <taxon>Selenomonadales</taxon>
        <taxon>Selenomonadaceae</taxon>
        <taxon>Propionispira</taxon>
    </lineage>
</organism>
<dbReference type="RefSeq" id="WP_091835140.1">
    <property type="nucleotide sequence ID" value="NZ_FNZK01000024.1"/>
</dbReference>
<feature type="transmembrane region" description="Helical" evidence="6">
    <location>
        <begin position="218"/>
        <end position="241"/>
    </location>
</feature>
<dbReference type="GO" id="GO:0022857">
    <property type="term" value="F:transmembrane transporter activity"/>
    <property type="evidence" value="ECO:0007669"/>
    <property type="project" value="InterPro"/>
</dbReference>
<dbReference type="Proteomes" id="UP000199662">
    <property type="component" value="Unassembled WGS sequence"/>
</dbReference>
<evidence type="ECO:0000256" key="5">
    <source>
        <dbReference type="ARBA" id="ARBA00023136"/>
    </source>
</evidence>
<evidence type="ECO:0000256" key="2">
    <source>
        <dbReference type="ARBA" id="ARBA00022475"/>
    </source>
</evidence>
<keyword evidence="8" id="KW-1185">Reference proteome</keyword>
<feature type="transmembrane region" description="Helical" evidence="6">
    <location>
        <begin position="86"/>
        <end position="110"/>
    </location>
</feature>
<accession>A0A1H7CS21</accession>
<feature type="transmembrane region" description="Helical" evidence="6">
    <location>
        <begin position="39"/>
        <end position="61"/>
    </location>
</feature>
<dbReference type="PANTHER" id="PTHR42770:SF13">
    <property type="entry name" value="L-METHIONINE_BRANCHED-CHAIN AMINO ACID EXPORTER YJEH"/>
    <property type="match status" value="1"/>
</dbReference>
<keyword evidence="4 6" id="KW-1133">Transmembrane helix</keyword>
<dbReference type="Pfam" id="PF13520">
    <property type="entry name" value="AA_permease_2"/>
    <property type="match status" value="1"/>
</dbReference>
<evidence type="ECO:0000256" key="4">
    <source>
        <dbReference type="ARBA" id="ARBA00022989"/>
    </source>
</evidence>